<dbReference type="InterPro" id="IPR011333">
    <property type="entry name" value="SKP1/BTB/POZ_sf"/>
</dbReference>
<dbReference type="PANTHER" id="PTHR22743">
    <property type="entry name" value="MEPRIN/TRAF-LIKE MATH FAMILY-C.ELEGANS"/>
    <property type="match status" value="1"/>
</dbReference>
<dbReference type="Pfam" id="PF00651">
    <property type="entry name" value="BTB"/>
    <property type="match status" value="1"/>
</dbReference>
<dbReference type="InterPro" id="IPR052664">
    <property type="entry name" value="BTB-MATH_domain_protein"/>
</dbReference>
<organism evidence="2">
    <name type="scientific">Caenorhabditis remanei</name>
    <name type="common">Caenorhabditis vulgaris</name>
    <dbReference type="NCBI Taxonomy" id="31234"/>
    <lineage>
        <taxon>Eukaryota</taxon>
        <taxon>Metazoa</taxon>
        <taxon>Ecdysozoa</taxon>
        <taxon>Nematoda</taxon>
        <taxon>Chromadorea</taxon>
        <taxon>Rhabditida</taxon>
        <taxon>Rhabditina</taxon>
        <taxon>Rhabditomorpha</taxon>
        <taxon>Rhabditoidea</taxon>
        <taxon>Rhabditidae</taxon>
        <taxon>Peloderinae</taxon>
        <taxon>Caenorhabditis</taxon>
    </lineage>
</organism>
<dbReference type="HOGENOM" id="CLU_906859_0_0_1"/>
<gene>
    <name evidence="1" type="ORF">CRE_14468</name>
</gene>
<evidence type="ECO:0000313" key="2">
    <source>
        <dbReference type="Proteomes" id="UP000008281"/>
    </source>
</evidence>
<dbReference type="CDD" id="cd01165">
    <property type="entry name" value="BTB_POZ"/>
    <property type="match status" value="1"/>
</dbReference>
<protein>
    <submittedName>
        <fullName evidence="1">Uncharacterized protein</fullName>
    </submittedName>
</protein>
<dbReference type="Gene3D" id="3.30.710.10">
    <property type="entry name" value="Potassium Channel Kv1.1, Chain A"/>
    <property type="match status" value="1"/>
</dbReference>
<dbReference type="EMBL" id="DS268430">
    <property type="protein sequence ID" value="EFO96235.1"/>
    <property type="molecule type" value="Genomic_DNA"/>
</dbReference>
<dbReference type="AlphaFoldDB" id="E3M927"/>
<accession>E3M927</accession>
<dbReference type="InterPro" id="IPR000210">
    <property type="entry name" value="BTB/POZ_dom"/>
</dbReference>
<dbReference type="PANTHER" id="PTHR22743:SF165">
    <property type="entry name" value="BTB AND MATH DOMAIN CONTAINING-RELATED"/>
    <property type="match status" value="1"/>
</dbReference>
<dbReference type="SMART" id="SM00225">
    <property type="entry name" value="BTB"/>
    <property type="match status" value="1"/>
</dbReference>
<dbReference type="Proteomes" id="UP000008281">
    <property type="component" value="Unassembled WGS sequence"/>
</dbReference>
<dbReference type="PROSITE" id="PS50097">
    <property type="entry name" value="BTB"/>
    <property type="match status" value="1"/>
</dbReference>
<reference evidence="1" key="1">
    <citation type="submission" date="2007-07" db="EMBL/GenBank/DDBJ databases">
        <title>PCAP assembly of the Caenorhabditis remanei genome.</title>
        <authorList>
            <consortium name="The Caenorhabditis remanei Sequencing Consortium"/>
            <person name="Wilson R.K."/>
        </authorList>
    </citation>
    <scope>NUCLEOTIDE SEQUENCE [LARGE SCALE GENOMIC DNA]</scope>
    <source>
        <strain evidence="1">PB4641</strain>
    </source>
</reference>
<sequence>MLPTIPNERKRPAESGEEPDAGPKIAPAPEVPEEPEIIEIPIYNRTQDFTSNSDPNLSDCVLVADGRKFYADKKNLARHSLVLNEMFFGPSSKQDEINLDNVTEETLQKFLEISVGCQGVLNDTNVEGVVKLAHQWSAPVIKEACGEYVSKECSLSLEKKLELASLFRLSDKVKTSLVTSIKDWTILDSIKDSTITIGHDTCLMNLLFNKCMELQKNQPVAVTTAQPLVPQAQPQVSRALVAFPIPLPIPPLRGQQNYEEYRRRVRERIEQHSVDEHLYNRRGPRTPPPAGIPDFIHIPQERDYLRF</sequence>
<proteinExistence type="predicted"/>
<evidence type="ECO:0000313" key="1">
    <source>
        <dbReference type="EMBL" id="EFO96235.1"/>
    </source>
</evidence>
<keyword evidence="2" id="KW-1185">Reference proteome</keyword>
<name>E3M927_CAERE</name>
<dbReference type="SUPFAM" id="SSF54695">
    <property type="entry name" value="POZ domain"/>
    <property type="match status" value="1"/>
</dbReference>